<reference evidence="7" key="1">
    <citation type="journal article" date="2019" name="Int. J. Syst. Evol. Microbiol.">
        <title>The Global Catalogue of Microorganisms (GCM) 10K type strain sequencing project: providing services to taxonomists for standard genome sequencing and annotation.</title>
        <authorList>
            <consortium name="The Broad Institute Genomics Platform"/>
            <consortium name="The Broad Institute Genome Sequencing Center for Infectious Disease"/>
            <person name="Wu L."/>
            <person name="Ma J."/>
        </authorList>
    </citation>
    <scope>NUCLEOTIDE SEQUENCE [LARGE SCALE GENOMIC DNA]</scope>
    <source>
        <strain evidence="7">CCUG 60524</strain>
    </source>
</reference>
<dbReference type="InterPro" id="IPR036390">
    <property type="entry name" value="WH_DNA-bd_sf"/>
</dbReference>
<evidence type="ECO:0000256" key="4">
    <source>
        <dbReference type="ARBA" id="ARBA00023163"/>
    </source>
</evidence>
<accession>A0ABW3IX83</accession>
<dbReference type="Pfam" id="PF03466">
    <property type="entry name" value="LysR_substrate"/>
    <property type="match status" value="1"/>
</dbReference>
<dbReference type="PANTHER" id="PTHR30537">
    <property type="entry name" value="HTH-TYPE TRANSCRIPTIONAL REGULATOR"/>
    <property type="match status" value="1"/>
</dbReference>
<evidence type="ECO:0000313" key="6">
    <source>
        <dbReference type="EMBL" id="MFD0982689.1"/>
    </source>
</evidence>
<keyword evidence="2" id="KW-0805">Transcription regulation</keyword>
<dbReference type="Pfam" id="PF00126">
    <property type="entry name" value="HTH_1"/>
    <property type="match status" value="1"/>
</dbReference>
<protein>
    <submittedName>
        <fullName evidence="6">LysR family transcriptional regulator</fullName>
    </submittedName>
</protein>
<evidence type="ECO:0000256" key="2">
    <source>
        <dbReference type="ARBA" id="ARBA00023015"/>
    </source>
</evidence>
<dbReference type="Gene3D" id="1.10.10.10">
    <property type="entry name" value="Winged helix-like DNA-binding domain superfamily/Winged helix DNA-binding domain"/>
    <property type="match status" value="1"/>
</dbReference>
<name>A0ABW3IX83_9RHOB</name>
<keyword evidence="3" id="KW-0238">DNA-binding</keyword>
<comment type="similarity">
    <text evidence="1">Belongs to the LysR transcriptional regulatory family.</text>
</comment>
<dbReference type="InterPro" id="IPR005119">
    <property type="entry name" value="LysR_subst-bd"/>
</dbReference>
<dbReference type="SUPFAM" id="SSF53850">
    <property type="entry name" value="Periplasmic binding protein-like II"/>
    <property type="match status" value="1"/>
</dbReference>
<dbReference type="RefSeq" id="WP_386079018.1">
    <property type="nucleotide sequence ID" value="NZ_JBHTJT010000060.1"/>
</dbReference>
<dbReference type="SUPFAM" id="SSF46785">
    <property type="entry name" value="Winged helix' DNA-binding domain"/>
    <property type="match status" value="1"/>
</dbReference>
<comment type="caution">
    <text evidence="6">The sequence shown here is derived from an EMBL/GenBank/DDBJ whole genome shotgun (WGS) entry which is preliminary data.</text>
</comment>
<dbReference type="PROSITE" id="PS50931">
    <property type="entry name" value="HTH_LYSR"/>
    <property type="match status" value="1"/>
</dbReference>
<dbReference type="PANTHER" id="PTHR30537:SF5">
    <property type="entry name" value="HTH-TYPE TRANSCRIPTIONAL ACTIVATOR TTDR-RELATED"/>
    <property type="match status" value="1"/>
</dbReference>
<dbReference type="Proteomes" id="UP001597108">
    <property type="component" value="Unassembled WGS sequence"/>
</dbReference>
<feature type="domain" description="HTH lysR-type" evidence="5">
    <location>
        <begin position="1"/>
        <end position="59"/>
    </location>
</feature>
<keyword evidence="7" id="KW-1185">Reference proteome</keyword>
<gene>
    <name evidence="6" type="ORF">ACFQ2S_23930</name>
</gene>
<sequence>MDDLGPIRVFLEVARQSSFTGAARVLGTTPASVTRAVARLEETLGQQLLLRTTRKVSTTSAGAMVAARYAALLGEFDAATERIRQESLPDRGQLRLNAPMSLGLRLMPGLVESFRLAYPHVQVQLRLTDRLIDIMEEPCDVAIRISQAPTDKSTIWRKICEVPRHVVAAPALFDRLPRPETPDEIDPFSCLSYGETTEPETWTFRKDRGKRLVRARGDVISNNGDLLYELVVKGGGMALLPDFIVSEGLASGAVETVLDDWSVPMLWLTLFYPPYEKLPPLVATFTDFFEACLKESAPGAFRWS</sequence>
<dbReference type="InterPro" id="IPR036388">
    <property type="entry name" value="WH-like_DNA-bd_sf"/>
</dbReference>
<dbReference type="InterPro" id="IPR058163">
    <property type="entry name" value="LysR-type_TF_proteobact-type"/>
</dbReference>
<organism evidence="6 7">
    <name type="scientific">Tropicimonas aquimaris</name>
    <dbReference type="NCBI Taxonomy" id="914152"/>
    <lineage>
        <taxon>Bacteria</taxon>
        <taxon>Pseudomonadati</taxon>
        <taxon>Pseudomonadota</taxon>
        <taxon>Alphaproteobacteria</taxon>
        <taxon>Rhodobacterales</taxon>
        <taxon>Roseobacteraceae</taxon>
        <taxon>Tropicimonas</taxon>
    </lineage>
</organism>
<evidence type="ECO:0000313" key="7">
    <source>
        <dbReference type="Proteomes" id="UP001597108"/>
    </source>
</evidence>
<evidence type="ECO:0000259" key="5">
    <source>
        <dbReference type="PROSITE" id="PS50931"/>
    </source>
</evidence>
<evidence type="ECO:0000256" key="3">
    <source>
        <dbReference type="ARBA" id="ARBA00023125"/>
    </source>
</evidence>
<dbReference type="InterPro" id="IPR000847">
    <property type="entry name" value="LysR_HTH_N"/>
</dbReference>
<proteinExistence type="inferred from homology"/>
<dbReference type="EMBL" id="JBHTJT010000060">
    <property type="protein sequence ID" value="MFD0982689.1"/>
    <property type="molecule type" value="Genomic_DNA"/>
</dbReference>
<dbReference type="Gene3D" id="3.40.190.290">
    <property type="match status" value="1"/>
</dbReference>
<dbReference type="CDD" id="cd08422">
    <property type="entry name" value="PBP2_CrgA_like"/>
    <property type="match status" value="1"/>
</dbReference>
<keyword evidence="4" id="KW-0804">Transcription</keyword>
<evidence type="ECO:0000256" key="1">
    <source>
        <dbReference type="ARBA" id="ARBA00009437"/>
    </source>
</evidence>